<dbReference type="PANTHER" id="PTHR23132:SF23">
    <property type="entry name" value="D-ALANINE--D-ALANINE LIGASE B"/>
    <property type="match status" value="1"/>
</dbReference>
<accession>A0A1F4V1P1</accession>
<proteinExistence type="inferred from homology"/>
<dbReference type="AlphaFoldDB" id="A0A1F4V1P1"/>
<dbReference type="GO" id="GO:0046872">
    <property type="term" value="F:metal ion binding"/>
    <property type="evidence" value="ECO:0007669"/>
    <property type="project" value="InterPro"/>
</dbReference>
<dbReference type="Gene3D" id="3.30.1490.20">
    <property type="entry name" value="ATP-grasp fold, A domain"/>
    <property type="match status" value="1"/>
</dbReference>
<dbReference type="Gene3D" id="3.30.470.20">
    <property type="entry name" value="ATP-grasp fold, B domain"/>
    <property type="match status" value="1"/>
</dbReference>
<dbReference type="Proteomes" id="UP000177371">
    <property type="component" value="Unassembled WGS sequence"/>
</dbReference>
<evidence type="ECO:0000313" key="5">
    <source>
        <dbReference type="EMBL" id="OGC51116.1"/>
    </source>
</evidence>
<sequence>MPIFNKIKDKKILVLSVAMDGWTEDEKISSNLSYDLLKKQLLEKNITLQIEEFSTSQQLENFLKNHDPENYVVFNWCEELDGVENNFEVAAKLLDKYNYIYTGNGPESLEFSMDKVNVKKLLVDNGISTPKYFILNKLRDVYKWHLFPCIIKPAREHCSYGITKESVVDTPEALFIRAQQLFEKFHQNLIIEEFINGIEYFISVWGYEKPEVLPFMSLDYSFTNDYHEKIFSFGAKWDRNSKEFKKTEYIEPGDMDPSLLRRIKKEVLESYEVTKCEGYARMDLRVKNNIPYILDVNANPDMTVESDFVIASEKKGYNYGETILKLCEMAYNNAQIPINLTENEIQLEKELT</sequence>
<dbReference type="PANTHER" id="PTHR23132">
    <property type="entry name" value="D-ALANINE--D-ALANINE LIGASE"/>
    <property type="match status" value="1"/>
</dbReference>
<keyword evidence="3" id="KW-0067">ATP-binding</keyword>
<dbReference type="PROSITE" id="PS50975">
    <property type="entry name" value="ATP_GRASP"/>
    <property type="match status" value="1"/>
</dbReference>
<dbReference type="InterPro" id="IPR011761">
    <property type="entry name" value="ATP-grasp"/>
</dbReference>
<dbReference type="GO" id="GO:0005524">
    <property type="term" value="F:ATP binding"/>
    <property type="evidence" value="ECO:0007669"/>
    <property type="project" value="UniProtKB-UniRule"/>
</dbReference>
<comment type="similarity">
    <text evidence="1">Belongs to the D-alanine--D-alanine ligase family.</text>
</comment>
<dbReference type="GO" id="GO:0008716">
    <property type="term" value="F:D-alanine-D-alanine ligase activity"/>
    <property type="evidence" value="ECO:0007669"/>
    <property type="project" value="InterPro"/>
</dbReference>
<protein>
    <recommendedName>
        <fullName evidence="4">ATP-grasp domain-containing protein</fullName>
    </recommendedName>
</protein>
<name>A0A1F4V1P1_UNCKA</name>
<keyword evidence="2" id="KW-0436">Ligase</keyword>
<evidence type="ECO:0000313" key="6">
    <source>
        <dbReference type="Proteomes" id="UP000177371"/>
    </source>
</evidence>
<evidence type="ECO:0000256" key="2">
    <source>
        <dbReference type="ARBA" id="ARBA00022598"/>
    </source>
</evidence>
<keyword evidence="3" id="KW-0547">Nucleotide-binding</keyword>
<reference evidence="5 6" key="1">
    <citation type="journal article" date="2016" name="Nat. Commun.">
        <title>Thousands of microbial genomes shed light on interconnected biogeochemical processes in an aquifer system.</title>
        <authorList>
            <person name="Anantharaman K."/>
            <person name="Brown C.T."/>
            <person name="Hug L.A."/>
            <person name="Sharon I."/>
            <person name="Castelle C.J."/>
            <person name="Probst A.J."/>
            <person name="Thomas B.C."/>
            <person name="Singh A."/>
            <person name="Wilkins M.J."/>
            <person name="Karaoz U."/>
            <person name="Brodie E.L."/>
            <person name="Williams K.H."/>
            <person name="Hubbard S.S."/>
            <person name="Banfield J.F."/>
        </authorList>
    </citation>
    <scope>NUCLEOTIDE SEQUENCE [LARGE SCALE GENOMIC DNA]</scope>
</reference>
<dbReference type="SUPFAM" id="SSF56059">
    <property type="entry name" value="Glutathione synthetase ATP-binding domain-like"/>
    <property type="match status" value="1"/>
</dbReference>
<evidence type="ECO:0000256" key="1">
    <source>
        <dbReference type="ARBA" id="ARBA00010871"/>
    </source>
</evidence>
<dbReference type="Pfam" id="PF07478">
    <property type="entry name" value="Dala_Dala_lig_C"/>
    <property type="match status" value="1"/>
</dbReference>
<gene>
    <name evidence="5" type="ORF">A2W32_00530</name>
</gene>
<dbReference type="STRING" id="1802610.A2W32_00530"/>
<dbReference type="InterPro" id="IPR013815">
    <property type="entry name" value="ATP_grasp_subdomain_1"/>
</dbReference>
<evidence type="ECO:0000256" key="3">
    <source>
        <dbReference type="PROSITE-ProRule" id="PRU00409"/>
    </source>
</evidence>
<organism evidence="5 6">
    <name type="scientific">candidate division WWE3 bacterium RBG_16_37_10</name>
    <dbReference type="NCBI Taxonomy" id="1802610"/>
    <lineage>
        <taxon>Bacteria</taxon>
        <taxon>Katanobacteria</taxon>
    </lineage>
</organism>
<dbReference type="InterPro" id="IPR011095">
    <property type="entry name" value="Dala_Dala_lig_C"/>
</dbReference>
<comment type="caution">
    <text evidence="5">The sequence shown here is derived from an EMBL/GenBank/DDBJ whole genome shotgun (WGS) entry which is preliminary data.</text>
</comment>
<dbReference type="EMBL" id="MEUT01000029">
    <property type="protein sequence ID" value="OGC51116.1"/>
    <property type="molecule type" value="Genomic_DNA"/>
</dbReference>
<evidence type="ECO:0000259" key="4">
    <source>
        <dbReference type="PROSITE" id="PS50975"/>
    </source>
</evidence>
<feature type="domain" description="ATP-grasp" evidence="4">
    <location>
        <begin position="119"/>
        <end position="328"/>
    </location>
</feature>